<organism evidence="4 5">
    <name type="scientific">Rubellicoccus peritrichatus</name>
    <dbReference type="NCBI Taxonomy" id="3080537"/>
    <lineage>
        <taxon>Bacteria</taxon>
        <taxon>Pseudomonadati</taxon>
        <taxon>Verrucomicrobiota</taxon>
        <taxon>Opitutia</taxon>
        <taxon>Puniceicoccales</taxon>
        <taxon>Cerasicoccaceae</taxon>
        <taxon>Rubellicoccus</taxon>
    </lineage>
</organism>
<dbReference type="PANTHER" id="PTHR24198:SF169">
    <property type="entry name" value="NON-SPECIFIC SERINE_THREONINE PROTEIN KINASE"/>
    <property type="match status" value="1"/>
</dbReference>
<dbReference type="InterPro" id="IPR036770">
    <property type="entry name" value="Ankyrin_rpt-contain_sf"/>
</dbReference>
<evidence type="ECO:0000256" key="2">
    <source>
        <dbReference type="ARBA" id="ARBA00023043"/>
    </source>
</evidence>
<dbReference type="EMBL" id="CP136920">
    <property type="protein sequence ID" value="WOO41387.1"/>
    <property type="molecule type" value="Genomic_DNA"/>
</dbReference>
<dbReference type="PANTHER" id="PTHR24198">
    <property type="entry name" value="ANKYRIN REPEAT AND PROTEIN KINASE DOMAIN-CONTAINING PROTEIN"/>
    <property type="match status" value="1"/>
</dbReference>
<dbReference type="PROSITE" id="PS50297">
    <property type="entry name" value="ANK_REP_REGION"/>
    <property type="match status" value="1"/>
</dbReference>
<name>A0AAQ3QVZ9_9BACT</name>
<feature type="repeat" description="ANK" evidence="3">
    <location>
        <begin position="387"/>
        <end position="419"/>
    </location>
</feature>
<dbReference type="SUPFAM" id="SSF48403">
    <property type="entry name" value="Ankyrin repeat"/>
    <property type="match status" value="1"/>
</dbReference>
<protein>
    <submittedName>
        <fullName evidence="4">Ankyrin repeat domain-containing protein</fullName>
    </submittedName>
</protein>
<dbReference type="RefSeq" id="WP_317833871.1">
    <property type="nucleotide sequence ID" value="NZ_CP136920.1"/>
</dbReference>
<dbReference type="AlphaFoldDB" id="A0AAQ3QVZ9"/>
<proteinExistence type="predicted"/>
<keyword evidence="1" id="KW-0677">Repeat</keyword>
<evidence type="ECO:0000313" key="5">
    <source>
        <dbReference type="Proteomes" id="UP001304300"/>
    </source>
</evidence>
<sequence>MGLADAQWVVAIEYGFESWPKLKNEIQRLSQSFEEKVKSFIQAAVDGRTGIAQTILAETPDVADANFYSAAVIGNHKKLKDFLEKDPESLSRRGGPKENWDALLYLSNSHLHRINATIAENILISAKLLLENGADPNVFYDHPMWPDSPLRPLYGACGITNNPALATILIDAGAQLNDGESMYHAAENYHLECMELLLERGEDISTPHPLFQNSPLFFLMGWQENRHQWPTVAKGITWLLENGSDPNVPCEKQQETVLHCAVRQRHSVDIIQELFSHGADPNLPRKDGKTPYHLALLEGDTGIINCFKKHGALEPELSETDRFLAACFSGDTGKAQSILKGSPELFSSLTEQERLSLVQAADDNNIAAIKTMLTVGFDITEKGESDWGGTPLHMASWKGNIEAVELLLEHGAPIDIQANEPPEGVPLGWAAHGSKNCANPNGDYVAVVQALVEAGTIAKPYMFSEASNEVRAAIEPILK</sequence>
<dbReference type="SMART" id="SM00248">
    <property type="entry name" value="ANK"/>
    <property type="match status" value="5"/>
</dbReference>
<dbReference type="Gene3D" id="1.25.40.20">
    <property type="entry name" value="Ankyrin repeat-containing domain"/>
    <property type="match status" value="3"/>
</dbReference>
<reference evidence="4 5" key="1">
    <citation type="submission" date="2023-10" db="EMBL/GenBank/DDBJ databases">
        <title>Rubellicoccus peritrichatus gen. nov., sp. nov., isolated from an algae of coral reef tank.</title>
        <authorList>
            <person name="Luo J."/>
        </authorList>
    </citation>
    <scope>NUCLEOTIDE SEQUENCE [LARGE SCALE GENOMIC DNA]</scope>
    <source>
        <strain evidence="4 5">CR14</strain>
    </source>
</reference>
<keyword evidence="2 3" id="KW-0040">ANK repeat</keyword>
<feature type="repeat" description="ANK" evidence="3">
    <location>
        <begin position="253"/>
        <end position="286"/>
    </location>
</feature>
<keyword evidence="5" id="KW-1185">Reference proteome</keyword>
<evidence type="ECO:0000313" key="4">
    <source>
        <dbReference type="EMBL" id="WOO41387.1"/>
    </source>
</evidence>
<dbReference type="Proteomes" id="UP001304300">
    <property type="component" value="Chromosome"/>
</dbReference>
<evidence type="ECO:0000256" key="3">
    <source>
        <dbReference type="PROSITE-ProRule" id="PRU00023"/>
    </source>
</evidence>
<accession>A0AAQ3QVZ9</accession>
<evidence type="ECO:0000256" key="1">
    <source>
        <dbReference type="ARBA" id="ARBA00022737"/>
    </source>
</evidence>
<dbReference type="Pfam" id="PF12796">
    <property type="entry name" value="Ank_2"/>
    <property type="match status" value="2"/>
</dbReference>
<gene>
    <name evidence="4" type="ORF">RZN69_22435</name>
</gene>
<dbReference type="PROSITE" id="PS50088">
    <property type="entry name" value="ANK_REPEAT"/>
    <property type="match status" value="2"/>
</dbReference>
<dbReference type="InterPro" id="IPR002110">
    <property type="entry name" value="Ankyrin_rpt"/>
</dbReference>